<reference evidence="1" key="1">
    <citation type="journal article" date="2014" name="Nat. Commun.">
        <title>Multiple recent horizontal transfers of a large genomic region in cheese making fungi.</title>
        <authorList>
            <person name="Cheeseman K."/>
            <person name="Ropars J."/>
            <person name="Renault P."/>
            <person name="Dupont J."/>
            <person name="Gouzy J."/>
            <person name="Branca A."/>
            <person name="Abraham A.L."/>
            <person name="Ceppi M."/>
            <person name="Conseiller E."/>
            <person name="Debuchy R."/>
            <person name="Malagnac F."/>
            <person name="Goarin A."/>
            <person name="Silar P."/>
            <person name="Lacoste S."/>
            <person name="Sallet E."/>
            <person name="Bensimon A."/>
            <person name="Giraud T."/>
            <person name="Brygoo Y."/>
        </authorList>
    </citation>
    <scope>NUCLEOTIDE SEQUENCE [LARGE SCALE GENOMIC DNA]</scope>
    <source>
        <strain evidence="1">FM164</strain>
    </source>
</reference>
<evidence type="ECO:0000313" key="1">
    <source>
        <dbReference type="EMBL" id="CDM27240.1"/>
    </source>
</evidence>
<dbReference type="STRING" id="1365484.W6PTQ5"/>
<proteinExistence type="predicted"/>
<name>W6PTQ5_PENRF</name>
<evidence type="ECO:0000313" key="2">
    <source>
        <dbReference type="Proteomes" id="UP000030686"/>
    </source>
</evidence>
<dbReference type="Gene3D" id="3.90.1150.10">
    <property type="entry name" value="Aspartate Aminotransferase, domain 1"/>
    <property type="match status" value="1"/>
</dbReference>
<accession>W6PTQ5</accession>
<dbReference type="Proteomes" id="UP000030686">
    <property type="component" value="Unassembled WGS sequence"/>
</dbReference>
<dbReference type="AlphaFoldDB" id="W6PTQ5"/>
<dbReference type="EMBL" id="HG792015">
    <property type="protein sequence ID" value="CDM27240.1"/>
    <property type="molecule type" value="Genomic_DNA"/>
</dbReference>
<sequence length="84" mass="9591">MPVVSFVVQGVDSPRPVDEVERRSAFWFRNGHMYSYSYSHRLLADVCRLDNVKDGVVPVSILHYNTGRSMGAGVLREVLVLYYL</sequence>
<gene>
    <name evidence="1" type="ORF">PROQFM164_S01g001049</name>
</gene>
<dbReference type="InterPro" id="IPR015422">
    <property type="entry name" value="PyrdxlP-dep_Trfase_small"/>
</dbReference>
<protein>
    <submittedName>
        <fullName evidence="1">Genomic scaffold, ProqFM164S01</fullName>
    </submittedName>
</protein>
<organism evidence="1 2">
    <name type="scientific">Penicillium roqueforti (strain FM164)</name>
    <dbReference type="NCBI Taxonomy" id="1365484"/>
    <lineage>
        <taxon>Eukaryota</taxon>
        <taxon>Fungi</taxon>
        <taxon>Dikarya</taxon>
        <taxon>Ascomycota</taxon>
        <taxon>Pezizomycotina</taxon>
        <taxon>Eurotiomycetes</taxon>
        <taxon>Eurotiomycetidae</taxon>
        <taxon>Eurotiales</taxon>
        <taxon>Aspergillaceae</taxon>
        <taxon>Penicillium</taxon>
    </lineage>
</organism>
<keyword evidence="2" id="KW-1185">Reference proteome</keyword>
<dbReference type="OrthoDB" id="420046at2759"/>